<gene>
    <name evidence="3" type="ORF">N7458_004300</name>
</gene>
<dbReference type="InterPro" id="IPR001005">
    <property type="entry name" value="SANT/Myb"/>
</dbReference>
<evidence type="ECO:0000313" key="3">
    <source>
        <dbReference type="EMBL" id="KAJ5456036.1"/>
    </source>
</evidence>
<comment type="caution">
    <text evidence="3">The sequence shown here is derived from an EMBL/GenBank/DDBJ whole genome shotgun (WGS) entry which is preliminary data.</text>
</comment>
<evidence type="ECO:0000259" key="2">
    <source>
        <dbReference type="PROSITE" id="PS50090"/>
    </source>
</evidence>
<reference evidence="3" key="2">
    <citation type="journal article" date="2023" name="IMA Fungus">
        <title>Comparative genomic study of the Penicillium genus elucidates a diverse pangenome and 15 lateral gene transfer events.</title>
        <authorList>
            <person name="Petersen C."/>
            <person name="Sorensen T."/>
            <person name="Nielsen M.R."/>
            <person name="Sondergaard T.E."/>
            <person name="Sorensen J.L."/>
            <person name="Fitzpatrick D.A."/>
            <person name="Frisvad J.C."/>
            <person name="Nielsen K.L."/>
        </authorList>
    </citation>
    <scope>NUCLEOTIDE SEQUENCE</scope>
    <source>
        <strain evidence="3">IBT 16125</strain>
    </source>
</reference>
<dbReference type="EMBL" id="JAPVEA010000004">
    <property type="protein sequence ID" value="KAJ5456036.1"/>
    <property type="molecule type" value="Genomic_DNA"/>
</dbReference>
<sequence length="577" mass="63789">MPVLLDNIQFYNGPSKPAKPPYFAFDSKKDSKDSNTLLSSEQLAFSNEPVSSATDDSTIVPTDFLPPAANAEEYTTHQHAVGSPTLFDLELARFWGASPLLATLEASGSDTCPSLRKLGCHCRDKSDEQMPDDSPSSFGANLSRNPDLDSSDVFPRSQPSYTSPPQPRQPPSTAVLSPDPAISHPDITQLHVVEDVQWRRNQPSDSTYFESLNPTHAWDTSDVSTAFIEHSSHTPLSSLSSCSDVVCIPSLEPEDCPDDRSDDYAEASQARLISDCSPRTVAKPGPFRPAGLLHVNVPNSMDLEQADGRESGNSRSRTPSVQSDSNLVLPNPRERKKKECPMRRTRKRDTTRNECYPSVAVVIPPPRPRPVRTLPSRPKPVALDAYEIESSEDVDDSSDEDFTTDTIPAELLNAENSVEENHGPPSPTAPCYPNDTSFGSSTSYYESRDIVGRAILTIETQGSEPTFFFTLMPDNFPSISYVAAPNPPHNSEKAGGVLKPSTSISRPTRGKNKRRTYSTDENNLLVKLKEERKLTWKEITDYFPGRASTSLQVHYSTKLRHLRAKRSRPQSRRGKKK</sequence>
<feature type="compositionally biased region" description="Polar residues" evidence="1">
    <location>
        <begin position="313"/>
        <end position="328"/>
    </location>
</feature>
<dbReference type="RefSeq" id="XP_056768409.1">
    <property type="nucleotide sequence ID" value="XM_056907682.1"/>
</dbReference>
<dbReference type="GeneID" id="81597925"/>
<feature type="region of interest" description="Disordered" evidence="1">
    <location>
        <begin position="125"/>
        <end position="183"/>
    </location>
</feature>
<feature type="compositionally biased region" description="Basic and acidic residues" evidence="1">
    <location>
        <begin position="337"/>
        <end position="352"/>
    </location>
</feature>
<reference evidence="3" key="1">
    <citation type="submission" date="2022-12" db="EMBL/GenBank/DDBJ databases">
        <authorList>
            <person name="Petersen C."/>
        </authorList>
    </citation>
    <scope>NUCLEOTIDE SEQUENCE</scope>
    <source>
        <strain evidence="3">IBT 16125</strain>
    </source>
</reference>
<keyword evidence="4" id="KW-1185">Reference proteome</keyword>
<evidence type="ECO:0000256" key="1">
    <source>
        <dbReference type="SAM" id="MobiDB-lite"/>
    </source>
</evidence>
<feature type="compositionally biased region" description="Polar residues" evidence="1">
    <location>
        <begin position="134"/>
        <end position="144"/>
    </location>
</feature>
<feature type="region of interest" description="Disordered" evidence="1">
    <location>
        <begin position="487"/>
        <end position="518"/>
    </location>
</feature>
<name>A0AAD6G4V1_9EURO</name>
<proteinExistence type="predicted"/>
<dbReference type="AlphaFoldDB" id="A0AAD6G4V1"/>
<organism evidence="3 4">
    <name type="scientific">Penicillium daleae</name>
    <dbReference type="NCBI Taxonomy" id="63821"/>
    <lineage>
        <taxon>Eukaryota</taxon>
        <taxon>Fungi</taxon>
        <taxon>Dikarya</taxon>
        <taxon>Ascomycota</taxon>
        <taxon>Pezizomycotina</taxon>
        <taxon>Eurotiomycetes</taxon>
        <taxon>Eurotiomycetidae</taxon>
        <taxon>Eurotiales</taxon>
        <taxon>Aspergillaceae</taxon>
        <taxon>Penicillium</taxon>
    </lineage>
</organism>
<feature type="domain" description="Myb-like" evidence="2">
    <location>
        <begin position="509"/>
        <end position="559"/>
    </location>
</feature>
<dbReference type="PROSITE" id="PS50090">
    <property type="entry name" value="MYB_LIKE"/>
    <property type="match status" value="1"/>
</dbReference>
<feature type="region of interest" description="Disordered" evidence="1">
    <location>
        <begin position="14"/>
        <end position="36"/>
    </location>
</feature>
<dbReference type="Proteomes" id="UP001213681">
    <property type="component" value="Unassembled WGS sequence"/>
</dbReference>
<feature type="region of interest" description="Disordered" evidence="1">
    <location>
        <begin position="303"/>
        <end position="353"/>
    </location>
</feature>
<protein>
    <recommendedName>
        <fullName evidence="2">Myb-like domain-containing protein</fullName>
    </recommendedName>
</protein>
<evidence type="ECO:0000313" key="4">
    <source>
        <dbReference type="Proteomes" id="UP001213681"/>
    </source>
</evidence>
<accession>A0AAD6G4V1</accession>